<dbReference type="FunFam" id="3.40.50.200:FF:000014">
    <property type="entry name" value="Proteinase K"/>
    <property type="match status" value="1"/>
</dbReference>
<keyword evidence="3 8" id="KW-0732">Signal</keyword>
<evidence type="ECO:0000256" key="2">
    <source>
        <dbReference type="ARBA" id="ARBA00022670"/>
    </source>
</evidence>
<dbReference type="PROSITE" id="PS00138">
    <property type="entry name" value="SUBTILASE_SER"/>
    <property type="match status" value="1"/>
</dbReference>
<feature type="active site" description="Charge relay system" evidence="6">
    <location>
        <position position="327"/>
    </location>
</feature>
<evidence type="ECO:0000313" key="11">
    <source>
        <dbReference type="EMBL" id="KAF1911493.1"/>
    </source>
</evidence>
<reference evidence="11" key="1">
    <citation type="journal article" date="2020" name="Stud. Mycol.">
        <title>101 Dothideomycetes genomes: a test case for predicting lifestyles and emergence of pathogens.</title>
        <authorList>
            <person name="Haridas S."/>
            <person name="Albert R."/>
            <person name="Binder M."/>
            <person name="Bloem J."/>
            <person name="Labutti K."/>
            <person name="Salamov A."/>
            <person name="Andreopoulos B."/>
            <person name="Baker S."/>
            <person name="Barry K."/>
            <person name="Bills G."/>
            <person name="Bluhm B."/>
            <person name="Cannon C."/>
            <person name="Castanera R."/>
            <person name="Culley D."/>
            <person name="Daum C."/>
            <person name="Ezra D."/>
            <person name="Gonzalez J."/>
            <person name="Henrissat B."/>
            <person name="Kuo A."/>
            <person name="Liang C."/>
            <person name="Lipzen A."/>
            <person name="Lutzoni F."/>
            <person name="Magnuson J."/>
            <person name="Mondo S."/>
            <person name="Nolan M."/>
            <person name="Ohm R."/>
            <person name="Pangilinan J."/>
            <person name="Park H.-J."/>
            <person name="Ramirez L."/>
            <person name="Alfaro M."/>
            <person name="Sun H."/>
            <person name="Tritt A."/>
            <person name="Yoshinaga Y."/>
            <person name="Zwiers L.-H."/>
            <person name="Turgeon B."/>
            <person name="Goodwin S."/>
            <person name="Spatafora J."/>
            <person name="Crous P."/>
            <person name="Grigoriev I."/>
        </authorList>
    </citation>
    <scope>NUCLEOTIDE SEQUENCE</scope>
    <source>
        <strain evidence="11">HMLAC05119</strain>
    </source>
</reference>
<dbReference type="PROSITE" id="PS00136">
    <property type="entry name" value="SUBTILASE_ASP"/>
    <property type="match status" value="1"/>
</dbReference>
<evidence type="ECO:0000256" key="6">
    <source>
        <dbReference type="PROSITE-ProRule" id="PRU01240"/>
    </source>
</evidence>
<feature type="active site" description="Charge relay system" evidence="6">
    <location>
        <position position="141"/>
    </location>
</feature>
<dbReference type="InterPro" id="IPR034193">
    <property type="entry name" value="PCSK9_ProteinaseK-like"/>
</dbReference>
<dbReference type="PANTHER" id="PTHR43806:SF58">
    <property type="entry name" value="ALKALINE PROTEASE 1-RELATED"/>
    <property type="match status" value="1"/>
</dbReference>
<dbReference type="Pfam" id="PF00082">
    <property type="entry name" value="Peptidase_S8"/>
    <property type="match status" value="1"/>
</dbReference>
<dbReference type="InterPro" id="IPR023827">
    <property type="entry name" value="Peptidase_S8_Asp-AS"/>
</dbReference>
<dbReference type="SUPFAM" id="SSF52743">
    <property type="entry name" value="Subtilisin-like"/>
    <property type="match status" value="1"/>
</dbReference>
<feature type="chain" id="PRO_5025527073" evidence="8">
    <location>
        <begin position="16"/>
        <end position="388"/>
    </location>
</feature>
<feature type="active site" description="Charge relay system" evidence="6">
    <location>
        <position position="173"/>
    </location>
</feature>
<evidence type="ECO:0000256" key="5">
    <source>
        <dbReference type="ARBA" id="ARBA00022825"/>
    </source>
</evidence>
<accession>A0A6A5Q7K7</accession>
<dbReference type="InterPro" id="IPR010259">
    <property type="entry name" value="S8pro/Inhibitor_I9"/>
</dbReference>
<dbReference type="InterPro" id="IPR036852">
    <property type="entry name" value="Peptidase_S8/S53_dom_sf"/>
</dbReference>
<feature type="signal peptide" evidence="8">
    <location>
        <begin position="1"/>
        <end position="15"/>
    </location>
</feature>
<comment type="similarity">
    <text evidence="1 6 7">Belongs to the peptidase S8 family.</text>
</comment>
<proteinExistence type="inferred from homology"/>
<keyword evidence="12" id="KW-1185">Reference proteome</keyword>
<keyword evidence="5 6" id="KW-0720">Serine protease</keyword>
<sequence length="388" mass="40602">MLFSIFLTLASVTCGASRLSSPRKVESRAISGRYIVKLRDDMGTLAVSQLKASLTTMPSHAYSMNGFTGFAGVLTAEEKRQLKTSDKVEYIEEDAMFHTTSIIQQKNATWGISRLSSLEPDSTTYTYDDSAGKGTCAYIMDTGIYAAHPDFESRATALVDLSGEDNNIDGDGHGTHVAGTIGSKTYGVAKKTKLYSIKVLDSSGSGSVSTILSGFQYAIKNRTQDCPKGSVLNLSLGGPKKKSIDDAAKALVQSGVFVAVAAGNEIDDVASSSPAGEPSVCTVGATNQTDEFAYFSNYGPGVDILAPGVDILSTYLNGSTDIISGTSMSSPHIAGLGAYLLGAGLAEVDTLCETIQSLAAQDAITEVPEDTANLLAYNGAEQTAVSKH</sequence>
<dbReference type="OrthoDB" id="206201at2759"/>
<dbReference type="Proteomes" id="UP000800096">
    <property type="component" value="Unassembled WGS sequence"/>
</dbReference>
<name>A0A6A5Q7K7_AMPQU</name>
<dbReference type="PROSITE" id="PS51892">
    <property type="entry name" value="SUBTILASE"/>
    <property type="match status" value="1"/>
</dbReference>
<evidence type="ECO:0000259" key="9">
    <source>
        <dbReference type="Pfam" id="PF00082"/>
    </source>
</evidence>
<dbReference type="InterPro" id="IPR015500">
    <property type="entry name" value="Peptidase_S8_subtilisin-rel"/>
</dbReference>
<dbReference type="GO" id="GO:0006508">
    <property type="term" value="P:proteolysis"/>
    <property type="evidence" value="ECO:0007669"/>
    <property type="project" value="UniProtKB-KW"/>
</dbReference>
<dbReference type="SUPFAM" id="SSF54897">
    <property type="entry name" value="Protease propeptides/inhibitors"/>
    <property type="match status" value="1"/>
</dbReference>
<gene>
    <name evidence="11" type="ORF">BDU57DRAFT_566283</name>
</gene>
<keyword evidence="2 6" id="KW-0645">Protease</keyword>
<dbReference type="GO" id="GO:0005576">
    <property type="term" value="C:extracellular region"/>
    <property type="evidence" value="ECO:0007669"/>
    <property type="project" value="UniProtKB-ARBA"/>
</dbReference>
<evidence type="ECO:0000256" key="8">
    <source>
        <dbReference type="SAM" id="SignalP"/>
    </source>
</evidence>
<evidence type="ECO:0000256" key="7">
    <source>
        <dbReference type="RuleBase" id="RU003355"/>
    </source>
</evidence>
<organism evidence="11 12">
    <name type="scientific">Ampelomyces quisqualis</name>
    <name type="common">Powdery mildew agent</name>
    <dbReference type="NCBI Taxonomy" id="50730"/>
    <lineage>
        <taxon>Eukaryota</taxon>
        <taxon>Fungi</taxon>
        <taxon>Dikarya</taxon>
        <taxon>Ascomycota</taxon>
        <taxon>Pezizomycotina</taxon>
        <taxon>Dothideomycetes</taxon>
        <taxon>Pleosporomycetidae</taxon>
        <taxon>Pleosporales</taxon>
        <taxon>Pleosporineae</taxon>
        <taxon>Phaeosphaeriaceae</taxon>
        <taxon>Ampelomyces</taxon>
    </lineage>
</organism>
<dbReference type="Gene3D" id="3.30.70.80">
    <property type="entry name" value="Peptidase S8 propeptide/proteinase inhibitor I9"/>
    <property type="match status" value="1"/>
</dbReference>
<keyword evidence="4 6" id="KW-0378">Hydrolase</keyword>
<dbReference type="Gene3D" id="3.40.50.200">
    <property type="entry name" value="Peptidase S8/S53 domain"/>
    <property type="match status" value="1"/>
</dbReference>
<evidence type="ECO:0000259" key="10">
    <source>
        <dbReference type="Pfam" id="PF05922"/>
    </source>
</evidence>
<dbReference type="AlphaFoldDB" id="A0A6A5Q7K7"/>
<dbReference type="Pfam" id="PF05922">
    <property type="entry name" value="Inhibitor_I9"/>
    <property type="match status" value="1"/>
</dbReference>
<evidence type="ECO:0000256" key="4">
    <source>
        <dbReference type="ARBA" id="ARBA00022801"/>
    </source>
</evidence>
<dbReference type="InterPro" id="IPR050131">
    <property type="entry name" value="Peptidase_S8_subtilisin-like"/>
</dbReference>
<dbReference type="CDD" id="cd04077">
    <property type="entry name" value="Peptidases_S8_PCSK9_ProteinaseK_like"/>
    <property type="match status" value="1"/>
</dbReference>
<protein>
    <submittedName>
        <fullName evidence="11">Peptidase S8/S53 domain-containing protein</fullName>
    </submittedName>
</protein>
<evidence type="ECO:0000313" key="12">
    <source>
        <dbReference type="Proteomes" id="UP000800096"/>
    </source>
</evidence>
<dbReference type="PRINTS" id="PR00723">
    <property type="entry name" value="SUBTILISIN"/>
</dbReference>
<evidence type="ECO:0000256" key="1">
    <source>
        <dbReference type="ARBA" id="ARBA00011073"/>
    </source>
</evidence>
<dbReference type="InterPro" id="IPR023828">
    <property type="entry name" value="Peptidase_S8_Ser-AS"/>
</dbReference>
<dbReference type="GO" id="GO:0004252">
    <property type="term" value="F:serine-type endopeptidase activity"/>
    <property type="evidence" value="ECO:0007669"/>
    <property type="project" value="UniProtKB-UniRule"/>
</dbReference>
<dbReference type="InterPro" id="IPR037045">
    <property type="entry name" value="S8pro/Inhibitor_I9_sf"/>
</dbReference>
<dbReference type="PANTHER" id="PTHR43806">
    <property type="entry name" value="PEPTIDASE S8"/>
    <property type="match status" value="1"/>
</dbReference>
<evidence type="ECO:0000256" key="3">
    <source>
        <dbReference type="ARBA" id="ARBA00022729"/>
    </source>
</evidence>
<dbReference type="InterPro" id="IPR000209">
    <property type="entry name" value="Peptidase_S8/S53_dom"/>
</dbReference>
<dbReference type="InterPro" id="IPR022398">
    <property type="entry name" value="Peptidase_S8_His-AS"/>
</dbReference>
<dbReference type="PROSITE" id="PS00137">
    <property type="entry name" value="SUBTILASE_HIS"/>
    <property type="match status" value="1"/>
</dbReference>
<feature type="domain" description="Inhibitor I9" evidence="10">
    <location>
        <begin position="60"/>
        <end position="99"/>
    </location>
</feature>
<feature type="domain" description="Peptidase S8/S53" evidence="9">
    <location>
        <begin position="132"/>
        <end position="342"/>
    </location>
</feature>
<dbReference type="EMBL" id="ML979144">
    <property type="protein sequence ID" value="KAF1911493.1"/>
    <property type="molecule type" value="Genomic_DNA"/>
</dbReference>